<dbReference type="InterPro" id="IPR050706">
    <property type="entry name" value="Cyclic-di-GMP_PDE-like"/>
</dbReference>
<gene>
    <name evidence="3" type="ORF">C0W93_09750</name>
</gene>
<dbReference type="Gene3D" id="3.20.20.450">
    <property type="entry name" value="EAL domain"/>
    <property type="match status" value="1"/>
</dbReference>
<name>A0A2T3KVZ5_PHOLD</name>
<evidence type="ECO:0000313" key="3">
    <source>
        <dbReference type="EMBL" id="PSV11312.1"/>
    </source>
</evidence>
<feature type="transmembrane region" description="Helical" evidence="1">
    <location>
        <begin position="234"/>
        <end position="254"/>
    </location>
</feature>
<dbReference type="EMBL" id="PYNS01000007">
    <property type="protein sequence ID" value="PSV11312.1"/>
    <property type="molecule type" value="Genomic_DNA"/>
</dbReference>
<dbReference type="Pfam" id="PF00563">
    <property type="entry name" value="EAL"/>
    <property type="match status" value="1"/>
</dbReference>
<keyword evidence="1" id="KW-1133">Transmembrane helix</keyword>
<dbReference type="AlphaFoldDB" id="A0A2T3KVZ5"/>
<dbReference type="SUPFAM" id="SSF141868">
    <property type="entry name" value="EAL domain-like"/>
    <property type="match status" value="1"/>
</dbReference>
<comment type="caution">
    <text evidence="3">The sequence shown here is derived from an EMBL/GenBank/DDBJ whole genome shotgun (WGS) entry which is preliminary data.</text>
</comment>
<keyword evidence="1" id="KW-0812">Transmembrane</keyword>
<dbReference type="PANTHER" id="PTHR33121:SF79">
    <property type="entry name" value="CYCLIC DI-GMP PHOSPHODIESTERASE PDED-RELATED"/>
    <property type="match status" value="1"/>
</dbReference>
<dbReference type="InterPro" id="IPR035919">
    <property type="entry name" value="EAL_sf"/>
</dbReference>
<evidence type="ECO:0000313" key="4">
    <source>
        <dbReference type="Proteomes" id="UP000240530"/>
    </source>
</evidence>
<organism evidence="3 4">
    <name type="scientific">Photobacterium leiognathi subsp. mandapamensis</name>
    <name type="common">Photobacterium mandapamensis</name>
    <dbReference type="NCBI Taxonomy" id="48408"/>
    <lineage>
        <taxon>Bacteria</taxon>
        <taxon>Pseudomonadati</taxon>
        <taxon>Pseudomonadota</taxon>
        <taxon>Gammaproteobacteria</taxon>
        <taxon>Vibrionales</taxon>
        <taxon>Vibrionaceae</taxon>
        <taxon>Photobacterium</taxon>
    </lineage>
</organism>
<evidence type="ECO:0000256" key="1">
    <source>
        <dbReference type="SAM" id="Phobius"/>
    </source>
</evidence>
<evidence type="ECO:0000259" key="2">
    <source>
        <dbReference type="PROSITE" id="PS50883"/>
    </source>
</evidence>
<dbReference type="PANTHER" id="PTHR33121">
    <property type="entry name" value="CYCLIC DI-GMP PHOSPHODIESTERASE PDEF"/>
    <property type="match status" value="1"/>
</dbReference>
<dbReference type="SMART" id="SM00052">
    <property type="entry name" value="EAL"/>
    <property type="match status" value="1"/>
</dbReference>
<accession>A0A2T3KVZ5</accession>
<proteinExistence type="predicted"/>
<protein>
    <recommendedName>
        <fullName evidence="2">EAL domain-containing protein</fullName>
    </recommendedName>
</protein>
<sequence length="496" mass="57557">MLMMRYIKQRKMVEIRLFVMRKNNKNVMLIVFTLFFVFIYGVLISINYSFYKREIIDKEVNDLQTLISHSEQLLNKVGFNVLDKKHKDKNYLHKILAREANVNINSIAIIYSGKYIYSTLVGDEDRAFITPVNLGLNAKEKSNLSGRPVISFVAEVGNKTLLQVFFKKHDLTMVNKLGRAFYQIGDVKIGHNNKLIKLVNDDKVYVAKCDKYGFSLVIEYDRKTAFINFVKDSVFLLSFIFFLLFFIFFMLIKYNNVDYYVLKKALSKNEICPFIQPIVDQNKNVIGGEVLARWIKKNGEIISPLSFIPRLEKYSLIPSLTVNLLTQVFNSDLVKKSNDLILSFNLTEKCLHDEKVQQQCIKLSSRCQLILEFTESSEFENVQLTLETMQKLRAYGIQFALDDYGTGYSSLQYLNLYDFDSLKIDKSFVDTIESSELTLHIIESIVLLATKLNIKLIAEGVENIEQKETLQRLGVHKYQGFLFYKPESLDSFSMRI</sequence>
<dbReference type="PROSITE" id="PS50883">
    <property type="entry name" value="EAL"/>
    <property type="match status" value="1"/>
</dbReference>
<keyword evidence="1" id="KW-0472">Membrane</keyword>
<dbReference type="InterPro" id="IPR001633">
    <property type="entry name" value="EAL_dom"/>
</dbReference>
<dbReference type="GO" id="GO:0071111">
    <property type="term" value="F:cyclic-guanylate-specific phosphodiesterase activity"/>
    <property type="evidence" value="ECO:0007669"/>
    <property type="project" value="InterPro"/>
</dbReference>
<dbReference type="CDD" id="cd01948">
    <property type="entry name" value="EAL"/>
    <property type="match status" value="1"/>
</dbReference>
<feature type="domain" description="EAL" evidence="2">
    <location>
        <begin position="255"/>
        <end position="496"/>
    </location>
</feature>
<reference evidence="3 4" key="1">
    <citation type="submission" date="2018-03" db="EMBL/GenBank/DDBJ databases">
        <title>Whole genome sequencing of Histamine producing bacteria.</title>
        <authorList>
            <person name="Butler K."/>
        </authorList>
    </citation>
    <scope>NUCLEOTIDE SEQUENCE [LARGE SCALE GENOMIC DNA]</scope>
    <source>
        <strain evidence="3 4">Res.4.1</strain>
    </source>
</reference>
<dbReference type="Proteomes" id="UP000240530">
    <property type="component" value="Unassembled WGS sequence"/>
</dbReference>